<evidence type="ECO:0000313" key="10">
    <source>
        <dbReference type="Proteomes" id="UP000320404"/>
    </source>
</evidence>
<keyword evidence="3 7" id="KW-0479">Metal-binding</keyword>
<dbReference type="GO" id="GO:0005506">
    <property type="term" value="F:iron ion binding"/>
    <property type="evidence" value="ECO:0007669"/>
    <property type="project" value="InterPro"/>
</dbReference>
<comment type="caution">
    <text evidence="9">The sequence shown here is derived from an EMBL/GenBank/DDBJ whole genome shotgun (WGS) entry which is preliminary data.</text>
</comment>
<dbReference type="InterPro" id="IPR002401">
    <property type="entry name" value="Cyt_P450_E_grp-I"/>
</dbReference>
<dbReference type="PROSITE" id="PS00086">
    <property type="entry name" value="CYTOCHROME_P450"/>
    <property type="match status" value="1"/>
</dbReference>
<dbReference type="Proteomes" id="UP000320404">
    <property type="component" value="Unassembled WGS sequence"/>
</dbReference>
<dbReference type="InterPro" id="IPR036396">
    <property type="entry name" value="Cyt_P450_sf"/>
</dbReference>
<dbReference type="AlphaFoldDB" id="A0A520RS82"/>
<keyword evidence="2 7" id="KW-0349">Heme</keyword>
<evidence type="ECO:0000256" key="5">
    <source>
        <dbReference type="ARBA" id="ARBA00023004"/>
    </source>
</evidence>
<dbReference type="PRINTS" id="PR00463">
    <property type="entry name" value="EP450I"/>
</dbReference>
<evidence type="ECO:0000256" key="1">
    <source>
        <dbReference type="ARBA" id="ARBA00010617"/>
    </source>
</evidence>
<keyword evidence="5 7" id="KW-0408">Iron</keyword>
<evidence type="ECO:0000313" key="9">
    <source>
        <dbReference type="EMBL" id="RZO73034.1"/>
    </source>
</evidence>
<comment type="similarity">
    <text evidence="1 8">Belongs to the cytochrome P450 family.</text>
</comment>
<sequence length="134" mass="15058">MFKRHTSVISPPAYGIISSAKDDSIFNGVTIPAGSDMVLSIYGIQRDEGTWQDAEVFRPNRFLDSWPRYGFIPFGLGRHICIGSRFSILESMLILACGRQRFRFAQADQEEVNPEVGVTLLPDRAIRLQLEPLA</sequence>
<organism evidence="9 10">
    <name type="scientific">OM182 bacterium</name>
    <dbReference type="NCBI Taxonomy" id="2510334"/>
    <lineage>
        <taxon>Bacteria</taxon>
        <taxon>Pseudomonadati</taxon>
        <taxon>Pseudomonadota</taxon>
        <taxon>Gammaproteobacteria</taxon>
        <taxon>OMG group</taxon>
        <taxon>OM182 clade</taxon>
    </lineage>
</organism>
<dbReference type="EMBL" id="SHAH01000137">
    <property type="protein sequence ID" value="RZO73034.1"/>
    <property type="molecule type" value="Genomic_DNA"/>
</dbReference>
<name>A0A520RS82_9GAMM</name>
<keyword evidence="4 8" id="KW-0560">Oxidoreductase</keyword>
<dbReference type="InterPro" id="IPR050196">
    <property type="entry name" value="Cytochrome_P450_Monoox"/>
</dbReference>
<evidence type="ECO:0000256" key="3">
    <source>
        <dbReference type="ARBA" id="ARBA00022723"/>
    </source>
</evidence>
<dbReference type="Gene3D" id="1.10.630.10">
    <property type="entry name" value="Cytochrome P450"/>
    <property type="match status" value="1"/>
</dbReference>
<protein>
    <submittedName>
        <fullName evidence="9">Cytochrome P450</fullName>
    </submittedName>
</protein>
<dbReference type="SUPFAM" id="SSF48264">
    <property type="entry name" value="Cytochrome P450"/>
    <property type="match status" value="1"/>
</dbReference>
<dbReference type="PANTHER" id="PTHR24291">
    <property type="entry name" value="CYTOCHROME P450 FAMILY 4"/>
    <property type="match status" value="1"/>
</dbReference>
<dbReference type="GO" id="GO:0016705">
    <property type="term" value="F:oxidoreductase activity, acting on paired donors, with incorporation or reduction of molecular oxygen"/>
    <property type="evidence" value="ECO:0007669"/>
    <property type="project" value="InterPro"/>
</dbReference>
<comment type="cofactor">
    <cofactor evidence="7">
        <name>heme</name>
        <dbReference type="ChEBI" id="CHEBI:30413"/>
    </cofactor>
</comment>
<evidence type="ECO:0000256" key="6">
    <source>
        <dbReference type="ARBA" id="ARBA00023033"/>
    </source>
</evidence>
<evidence type="ECO:0000256" key="7">
    <source>
        <dbReference type="PIRSR" id="PIRSR602401-1"/>
    </source>
</evidence>
<evidence type="ECO:0000256" key="8">
    <source>
        <dbReference type="RuleBase" id="RU000461"/>
    </source>
</evidence>
<evidence type="ECO:0000256" key="4">
    <source>
        <dbReference type="ARBA" id="ARBA00023002"/>
    </source>
</evidence>
<dbReference type="PANTHER" id="PTHR24291:SF50">
    <property type="entry name" value="BIFUNCTIONAL ALBAFLAVENONE MONOOXYGENASE_TERPENE SYNTHASE"/>
    <property type="match status" value="1"/>
</dbReference>
<reference evidence="9 10" key="1">
    <citation type="submission" date="2019-02" db="EMBL/GenBank/DDBJ databases">
        <title>Prokaryotic population dynamics and viral predation in marine succession experiment using metagenomics: the confinement effect.</title>
        <authorList>
            <person name="Haro-Moreno J.M."/>
            <person name="Rodriguez-Valera F."/>
            <person name="Lopez-Perez M."/>
        </authorList>
    </citation>
    <scope>NUCLEOTIDE SEQUENCE [LARGE SCALE GENOMIC DNA]</scope>
    <source>
        <strain evidence="9">MED-G158</strain>
    </source>
</reference>
<dbReference type="InterPro" id="IPR017972">
    <property type="entry name" value="Cyt_P450_CS"/>
</dbReference>
<accession>A0A520RS82</accession>
<gene>
    <name evidence="9" type="ORF">EVA69_06960</name>
</gene>
<feature type="binding site" description="axial binding residue" evidence="7">
    <location>
        <position position="81"/>
    </location>
    <ligand>
        <name>heme</name>
        <dbReference type="ChEBI" id="CHEBI:30413"/>
    </ligand>
    <ligandPart>
        <name>Fe</name>
        <dbReference type="ChEBI" id="CHEBI:18248"/>
    </ligandPart>
</feature>
<evidence type="ECO:0000256" key="2">
    <source>
        <dbReference type="ARBA" id="ARBA00022617"/>
    </source>
</evidence>
<dbReference type="GO" id="GO:0004497">
    <property type="term" value="F:monooxygenase activity"/>
    <property type="evidence" value="ECO:0007669"/>
    <property type="project" value="UniProtKB-KW"/>
</dbReference>
<dbReference type="GO" id="GO:0020037">
    <property type="term" value="F:heme binding"/>
    <property type="evidence" value="ECO:0007669"/>
    <property type="project" value="InterPro"/>
</dbReference>
<proteinExistence type="inferred from homology"/>
<keyword evidence="6 8" id="KW-0503">Monooxygenase</keyword>
<dbReference type="Pfam" id="PF00067">
    <property type="entry name" value="p450"/>
    <property type="match status" value="1"/>
</dbReference>
<dbReference type="InterPro" id="IPR001128">
    <property type="entry name" value="Cyt_P450"/>
</dbReference>